<dbReference type="OrthoDB" id="9790469at2"/>
<sequence>MGPDGRVVALAGALRARGVRVGSGEVVTAVRALGVVDAGSRDDVRLALRAVLCGRPGDLPAFDAAFAEVFGAAVPDARIAPVDLGGGSTLALPRVAVPDAPPAPRTAGLEPVVVPAAFSDVELLHDKDFADYTDAERAAARTVLRELARRGPTRLGRRTRPSHGRGRPDPAATLRAALRTGGEPLRLPRRRRTPAPRALVLVLDVSGSMAPYARMLLQYAQAAAAARSRVEVFAFGTRLTRLTLELRSSRDPDRALERAAEAVDDWAGGTRIGASLGTLNREHGRRLGRGAVVVLLSDGWDRGEPELLAAEMARLRRSAHRVVWLNPLKATPGYAPLAAGMAAALPHADHFIPGHSLGSVAELAALLSGGLHTTPGGA</sequence>
<feature type="compositionally biased region" description="Basic residues" evidence="1">
    <location>
        <begin position="151"/>
        <end position="165"/>
    </location>
</feature>
<dbReference type="InterPro" id="IPR002035">
    <property type="entry name" value="VWF_A"/>
</dbReference>
<dbReference type="InterPro" id="IPR011195">
    <property type="entry name" value="UCP010256"/>
</dbReference>
<keyword evidence="4" id="KW-1185">Reference proteome</keyword>
<dbReference type="SUPFAM" id="SSF53300">
    <property type="entry name" value="vWA-like"/>
    <property type="match status" value="1"/>
</dbReference>
<feature type="region of interest" description="Disordered" evidence="1">
    <location>
        <begin position="150"/>
        <end position="171"/>
    </location>
</feature>
<dbReference type="EMBL" id="PYYB01000001">
    <property type="protein sequence ID" value="PTL60373.1"/>
    <property type="molecule type" value="Genomic_DNA"/>
</dbReference>
<accession>A0A2T4UMA5</accession>
<organism evidence="3 4">
    <name type="scientific">Paraconexibacter algicola</name>
    <dbReference type="NCBI Taxonomy" id="2133960"/>
    <lineage>
        <taxon>Bacteria</taxon>
        <taxon>Bacillati</taxon>
        <taxon>Actinomycetota</taxon>
        <taxon>Thermoleophilia</taxon>
        <taxon>Solirubrobacterales</taxon>
        <taxon>Paraconexibacteraceae</taxon>
        <taxon>Paraconexibacter</taxon>
    </lineage>
</organism>
<dbReference type="AlphaFoldDB" id="A0A2T4UMA5"/>
<dbReference type="PANTHER" id="PTHR39338:SF6">
    <property type="entry name" value="BLL5662 PROTEIN"/>
    <property type="match status" value="1"/>
</dbReference>
<comment type="caution">
    <text evidence="3">The sequence shown here is derived from an EMBL/GenBank/DDBJ whole genome shotgun (WGS) entry which is preliminary data.</text>
</comment>
<evidence type="ECO:0000313" key="4">
    <source>
        <dbReference type="Proteomes" id="UP000240739"/>
    </source>
</evidence>
<dbReference type="Gene3D" id="3.40.50.410">
    <property type="entry name" value="von Willebrand factor, type A domain"/>
    <property type="match status" value="1"/>
</dbReference>
<dbReference type="Pfam" id="PF05762">
    <property type="entry name" value="VWA_CoxE"/>
    <property type="match status" value="1"/>
</dbReference>
<evidence type="ECO:0000259" key="2">
    <source>
        <dbReference type="SMART" id="SM00327"/>
    </source>
</evidence>
<dbReference type="InterPro" id="IPR008912">
    <property type="entry name" value="Uncharacterised_CoxE"/>
</dbReference>
<dbReference type="Proteomes" id="UP000240739">
    <property type="component" value="Unassembled WGS sequence"/>
</dbReference>
<protein>
    <recommendedName>
        <fullName evidence="2">VWFA domain-containing protein</fullName>
    </recommendedName>
</protein>
<dbReference type="RefSeq" id="WP_107569018.1">
    <property type="nucleotide sequence ID" value="NZ_PYYB01000001.1"/>
</dbReference>
<evidence type="ECO:0000313" key="3">
    <source>
        <dbReference type="EMBL" id="PTL60373.1"/>
    </source>
</evidence>
<dbReference type="PANTHER" id="PTHR39338">
    <property type="entry name" value="BLL5662 PROTEIN-RELATED"/>
    <property type="match status" value="1"/>
</dbReference>
<dbReference type="CDD" id="cd00198">
    <property type="entry name" value="vWFA"/>
    <property type="match status" value="1"/>
</dbReference>
<reference evidence="3 4" key="1">
    <citation type="submission" date="2018-03" db="EMBL/GenBank/DDBJ databases">
        <title>Aquarubrobacter algicola gen. nov., sp. nov., a novel actinobacterium isolated from shallow eutrophic lake during the end of cyanobacterial harmful algal blooms.</title>
        <authorList>
            <person name="Chun S.J."/>
        </authorList>
    </citation>
    <scope>NUCLEOTIDE SEQUENCE [LARGE SCALE GENOMIC DNA]</scope>
    <source>
        <strain evidence="3 4">Seoho-28</strain>
    </source>
</reference>
<evidence type="ECO:0000256" key="1">
    <source>
        <dbReference type="SAM" id="MobiDB-lite"/>
    </source>
</evidence>
<dbReference type="PIRSF" id="PIRSF010256">
    <property type="entry name" value="CoxE_vWa"/>
    <property type="match status" value="1"/>
</dbReference>
<dbReference type="SMART" id="SM00327">
    <property type="entry name" value="VWA"/>
    <property type="match status" value="1"/>
</dbReference>
<gene>
    <name evidence="3" type="ORF">C7Y72_12350</name>
</gene>
<dbReference type="InterPro" id="IPR036465">
    <property type="entry name" value="vWFA_dom_sf"/>
</dbReference>
<name>A0A2T4UMA5_9ACTN</name>
<proteinExistence type="predicted"/>
<feature type="domain" description="VWFA" evidence="2">
    <location>
        <begin position="196"/>
        <end position="361"/>
    </location>
</feature>